<dbReference type="eggNOG" id="COG4133">
    <property type="taxonomic scope" value="Bacteria"/>
</dbReference>
<evidence type="ECO:0000256" key="2">
    <source>
        <dbReference type="ARBA" id="ARBA00022741"/>
    </source>
</evidence>
<dbReference type="HOGENOM" id="CLU_000604_1_2_5"/>
<name>H6SJZ7_PARPM</name>
<dbReference type="NCBIfam" id="NF010061">
    <property type="entry name" value="PRK13538.1"/>
    <property type="match status" value="1"/>
</dbReference>
<dbReference type="NCBIfam" id="TIGR01189">
    <property type="entry name" value="ccmA"/>
    <property type="match status" value="1"/>
</dbReference>
<dbReference type="Proteomes" id="UP000033220">
    <property type="component" value="Chromosome DSM 122"/>
</dbReference>
<evidence type="ECO:0000259" key="7">
    <source>
        <dbReference type="PROSITE" id="PS50893"/>
    </source>
</evidence>
<dbReference type="PATRIC" id="fig|1150469.3.peg.1900"/>
<keyword evidence="9" id="KW-1185">Reference proteome</keyword>
<dbReference type="InterPro" id="IPR003593">
    <property type="entry name" value="AAA+_ATPase"/>
</dbReference>
<evidence type="ECO:0000313" key="8">
    <source>
        <dbReference type="EMBL" id="CCG08312.1"/>
    </source>
</evidence>
<keyword evidence="4 8" id="KW-0067">ATP-binding</keyword>
<keyword evidence="8" id="KW-0378">Hydrolase</keyword>
<dbReference type="InterPro" id="IPR027417">
    <property type="entry name" value="P-loop_NTPase"/>
</dbReference>
<dbReference type="Pfam" id="PF00005">
    <property type="entry name" value="ABC_tran"/>
    <property type="match status" value="1"/>
</dbReference>
<dbReference type="OrthoDB" id="9800654at2"/>
<feature type="domain" description="ABC transporter" evidence="7">
    <location>
        <begin position="16"/>
        <end position="232"/>
    </location>
</feature>
<keyword evidence="3" id="KW-0201">Cytochrome c-type biogenesis</keyword>
<dbReference type="SMART" id="SM00382">
    <property type="entry name" value="AAA"/>
    <property type="match status" value="1"/>
</dbReference>
<dbReference type="EMBL" id="HE663493">
    <property type="protein sequence ID" value="CCG08312.1"/>
    <property type="molecule type" value="Genomic_DNA"/>
</dbReference>
<dbReference type="KEGG" id="rpm:RSPPHO_01686"/>
<keyword evidence="5" id="KW-1278">Translocase</keyword>
<evidence type="ECO:0000256" key="1">
    <source>
        <dbReference type="ARBA" id="ARBA00022448"/>
    </source>
</evidence>
<dbReference type="Gene3D" id="3.40.50.300">
    <property type="entry name" value="P-loop containing nucleotide triphosphate hydrolases"/>
    <property type="match status" value="1"/>
</dbReference>
<dbReference type="InterPro" id="IPR003439">
    <property type="entry name" value="ABC_transporter-like_ATP-bd"/>
</dbReference>
<dbReference type="STRING" id="1150469.RSPPHO_01686"/>
<protein>
    <submittedName>
        <fullName evidence="8">Cytochrome c biogenesis ATP-binding export protein ccmA</fullName>
        <ecNumber evidence="8">3.6.3.41</ecNumber>
    </submittedName>
</protein>
<keyword evidence="2" id="KW-0547">Nucleotide-binding</keyword>
<dbReference type="InterPro" id="IPR005895">
    <property type="entry name" value="ABC_transptr_haem_export_CcmA"/>
</dbReference>
<sequence length="232" mass="24734">MAATIDTPRFAAPAPFAGHGLLCVRGERAVFAALEFRLEPGGALMLVGPNGAGKSSLLRLMALLLRPTAGTLTWDGTDVAEDPEAHGERVRYVGHLDAIKPVLDLRENVAFWARLAGAGETYLDEALATFNLSHLAHLPGRMLSAGQKRRTNLARLIAAPAPLWLLDEPTTALDRASIGLLEGALARHRAQGGMVVLSTHQDIALPGAEILAVDRFMPDLERSGALFWGDAP</sequence>
<evidence type="ECO:0000313" key="9">
    <source>
        <dbReference type="Proteomes" id="UP000033220"/>
    </source>
</evidence>
<dbReference type="PROSITE" id="PS50893">
    <property type="entry name" value="ABC_TRANSPORTER_2"/>
    <property type="match status" value="1"/>
</dbReference>
<keyword evidence="1" id="KW-0813">Transport</keyword>
<dbReference type="GO" id="GO:0017004">
    <property type="term" value="P:cytochrome complex assembly"/>
    <property type="evidence" value="ECO:0007669"/>
    <property type="project" value="UniProtKB-KW"/>
</dbReference>
<proteinExistence type="predicted"/>
<reference evidence="8 9" key="1">
    <citation type="submission" date="2012-02" db="EMBL/GenBank/DDBJ databases">
        <title>Shotgun genome sequence of Phaeospirillum photometricum DSM 122.</title>
        <authorList>
            <person name="Duquesne K."/>
            <person name="Sturgis J."/>
        </authorList>
    </citation>
    <scope>NUCLEOTIDE SEQUENCE [LARGE SCALE GENOMIC DNA]</scope>
    <source>
        <strain evidence="9">DSM122</strain>
    </source>
</reference>
<dbReference type="AlphaFoldDB" id="H6SJZ7"/>
<accession>H6SJZ7</accession>
<dbReference type="GO" id="GO:0022857">
    <property type="term" value="F:transmembrane transporter activity"/>
    <property type="evidence" value="ECO:0007669"/>
    <property type="project" value="InterPro"/>
</dbReference>
<dbReference type="RefSeq" id="WP_014414949.1">
    <property type="nucleotide sequence ID" value="NC_017059.1"/>
</dbReference>
<dbReference type="PANTHER" id="PTHR43499:SF1">
    <property type="entry name" value="ABC TRANSPORTER I FAMILY MEMBER 1"/>
    <property type="match status" value="1"/>
</dbReference>
<dbReference type="EC" id="3.6.3.41" evidence="8"/>
<evidence type="ECO:0000256" key="6">
    <source>
        <dbReference type="ARBA" id="ARBA00023136"/>
    </source>
</evidence>
<gene>
    <name evidence="8" type="primary">ccmA</name>
    <name evidence="8" type="ORF">RSPPHO_01686</name>
</gene>
<evidence type="ECO:0000256" key="5">
    <source>
        <dbReference type="ARBA" id="ARBA00022967"/>
    </source>
</evidence>
<dbReference type="PANTHER" id="PTHR43499">
    <property type="entry name" value="ABC TRANSPORTER I FAMILY MEMBER 1"/>
    <property type="match status" value="1"/>
</dbReference>
<dbReference type="SUPFAM" id="SSF52540">
    <property type="entry name" value="P-loop containing nucleoside triphosphate hydrolases"/>
    <property type="match status" value="1"/>
</dbReference>
<keyword evidence="6" id="KW-0472">Membrane</keyword>
<evidence type="ECO:0000256" key="3">
    <source>
        <dbReference type="ARBA" id="ARBA00022748"/>
    </source>
</evidence>
<evidence type="ECO:0000256" key="4">
    <source>
        <dbReference type="ARBA" id="ARBA00022840"/>
    </source>
</evidence>
<dbReference type="GO" id="GO:0016887">
    <property type="term" value="F:ATP hydrolysis activity"/>
    <property type="evidence" value="ECO:0007669"/>
    <property type="project" value="InterPro"/>
</dbReference>
<organism evidence="8 9">
    <name type="scientific">Pararhodospirillum photometricum DSM 122</name>
    <dbReference type="NCBI Taxonomy" id="1150469"/>
    <lineage>
        <taxon>Bacteria</taxon>
        <taxon>Pseudomonadati</taxon>
        <taxon>Pseudomonadota</taxon>
        <taxon>Alphaproteobacteria</taxon>
        <taxon>Rhodospirillales</taxon>
        <taxon>Rhodospirillaceae</taxon>
        <taxon>Pararhodospirillum</taxon>
    </lineage>
</organism>
<dbReference type="GO" id="GO:0005524">
    <property type="term" value="F:ATP binding"/>
    <property type="evidence" value="ECO:0007669"/>
    <property type="project" value="UniProtKB-KW"/>
</dbReference>